<dbReference type="AlphaFoldDB" id="A0A8C0EYX6"/>
<dbReference type="Ensembl" id="ENSBOBT00000010813.1">
    <property type="protein sequence ID" value="ENSBOBP00000010551.1"/>
    <property type="gene ID" value="ENSBOBG00000006775.1"/>
</dbReference>
<protein>
    <submittedName>
        <fullName evidence="1">Uncharacterized protein</fullName>
    </submittedName>
</protein>
<accession>A0A8C0EYX6</accession>
<reference evidence="1" key="2">
    <citation type="submission" date="2025-09" db="UniProtKB">
        <authorList>
            <consortium name="Ensembl"/>
        </authorList>
    </citation>
    <scope>IDENTIFICATION</scope>
</reference>
<sequence length="82" mass="8692">IALESTEAVYNTLSLLGRGKETQLLQPARRSSWAGPSPGPKPGFITQGTVGFVPVFTGSEHTRGHMCSADGLGLGSRSKYWS</sequence>
<name>A0A8C0EYX6_BUBBB</name>
<reference evidence="1" key="1">
    <citation type="submission" date="2025-08" db="UniProtKB">
        <authorList>
            <consortium name="Ensembl"/>
        </authorList>
    </citation>
    <scope>IDENTIFICATION</scope>
</reference>
<organism evidence="1 2">
    <name type="scientific">Bubo bubo</name>
    <name type="common">Eurasian eagle-owl</name>
    <name type="synonym">Strix bubo</name>
    <dbReference type="NCBI Taxonomy" id="30461"/>
    <lineage>
        <taxon>Eukaryota</taxon>
        <taxon>Metazoa</taxon>
        <taxon>Chordata</taxon>
        <taxon>Craniata</taxon>
        <taxon>Vertebrata</taxon>
        <taxon>Euteleostomi</taxon>
        <taxon>Archelosauria</taxon>
        <taxon>Archosauria</taxon>
        <taxon>Dinosauria</taxon>
        <taxon>Saurischia</taxon>
        <taxon>Theropoda</taxon>
        <taxon>Coelurosauria</taxon>
        <taxon>Aves</taxon>
        <taxon>Neognathae</taxon>
        <taxon>Neoaves</taxon>
        <taxon>Telluraves</taxon>
        <taxon>Strigiformes</taxon>
        <taxon>Strigidae</taxon>
        <taxon>Bubo</taxon>
    </lineage>
</organism>
<dbReference type="Proteomes" id="UP000694567">
    <property type="component" value="Unplaced"/>
</dbReference>
<evidence type="ECO:0000313" key="1">
    <source>
        <dbReference type="Ensembl" id="ENSBOBP00000010551.1"/>
    </source>
</evidence>
<evidence type="ECO:0000313" key="2">
    <source>
        <dbReference type="Proteomes" id="UP000694567"/>
    </source>
</evidence>
<proteinExistence type="predicted"/>
<keyword evidence="2" id="KW-1185">Reference proteome</keyword>